<feature type="region of interest" description="Disordered" evidence="1">
    <location>
        <begin position="523"/>
        <end position="675"/>
    </location>
</feature>
<evidence type="ECO:0000313" key="2">
    <source>
        <dbReference type="EMBL" id="RPA84726.1"/>
    </source>
</evidence>
<dbReference type="EMBL" id="ML119657">
    <property type="protein sequence ID" value="RPA84726.1"/>
    <property type="molecule type" value="Genomic_DNA"/>
</dbReference>
<reference evidence="2 3" key="1">
    <citation type="journal article" date="2018" name="Nat. Ecol. Evol.">
        <title>Pezizomycetes genomes reveal the molecular basis of ectomycorrhizal truffle lifestyle.</title>
        <authorList>
            <person name="Murat C."/>
            <person name="Payen T."/>
            <person name="Noel B."/>
            <person name="Kuo A."/>
            <person name="Morin E."/>
            <person name="Chen J."/>
            <person name="Kohler A."/>
            <person name="Krizsan K."/>
            <person name="Balestrini R."/>
            <person name="Da Silva C."/>
            <person name="Montanini B."/>
            <person name="Hainaut M."/>
            <person name="Levati E."/>
            <person name="Barry K.W."/>
            <person name="Belfiori B."/>
            <person name="Cichocki N."/>
            <person name="Clum A."/>
            <person name="Dockter R.B."/>
            <person name="Fauchery L."/>
            <person name="Guy J."/>
            <person name="Iotti M."/>
            <person name="Le Tacon F."/>
            <person name="Lindquist E.A."/>
            <person name="Lipzen A."/>
            <person name="Malagnac F."/>
            <person name="Mello A."/>
            <person name="Molinier V."/>
            <person name="Miyauchi S."/>
            <person name="Poulain J."/>
            <person name="Riccioni C."/>
            <person name="Rubini A."/>
            <person name="Sitrit Y."/>
            <person name="Splivallo R."/>
            <person name="Traeger S."/>
            <person name="Wang M."/>
            <person name="Zifcakova L."/>
            <person name="Wipf D."/>
            <person name="Zambonelli A."/>
            <person name="Paolocci F."/>
            <person name="Nowrousian M."/>
            <person name="Ottonello S."/>
            <person name="Baldrian P."/>
            <person name="Spatafora J.W."/>
            <person name="Henrissat B."/>
            <person name="Nagy L.G."/>
            <person name="Aury J.M."/>
            <person name="Wincker P."/>
            <person name="Grigoriev I.V."/>
            <person name="Bonfante P."/>
            <person name="Martin F.M."/>
        </authorList>
    </citation>
    <scope>NUCLEOTIDE SEQUENCE [LARGE SCALE GENOMIC DNA]</scope>
    <source>
        <strain evidence="2 3">RN42</strain>
    </source>
</reference>
<feature type="region of interest" description="Disordered" evidence="1">
    <location>
        <begin position="1"/>
        <end position="24"/>
    </location>
</feature>
<feature type="compositionally biased region" description="Gly residues" evidence="1">
    <location>
        <begin position="556"/>
        <end position="565"/>
    </location>
</feature>
<feature type="compositionally biased region" description="Pro residues" evidence="1">
    <location>
        <begin position="371"/>
        <end position="383"/>
    </location>
</feature>
<feature type="compositionally biased region" description="Low complexity" evidence="1">
    <location>
        <begin position="535"/>
        <end position="555"/>
    </location>
</feature>
<feature type="region of interest" description="Disordered" evidence="1">
    <location>
        <begin position="172"/>
        <end position="208"/>
    </location>
</feature>
<feature type="compositionally biased region" description="Basic and acidic residues" evidence="1">
    <location>
        <begin position="397"/>
        <end position="437"/>
    </location>
</feature>
<feature type="compositionally biased region" description="Pro residues" evidence="1">
    <location>
        <begin position="643"/>
        <end position="658"/>
    </location>
</feature>
<proteinExistence type="predicted"/>
<sequence length="840" mass="92232">MPAIGSNWDKNGGPGISEEDAAKNKRQSKHVRIAAYIWDINEIDRHADFGDSDAKRVSYHIPMRQTYNNRYIQLQREQLVRDFYDIVERNKEMTLPPINPKLEPLNEMQLCYRQPSVGIVISDRALPETMKNIRDNIGKCLTTVAEVEKKQIERGAAHVKVIEEMKQEAASEVPAATKRKNSIAQGLSRGHSMSDVHSAGHSVQPPPVQRASTMVNPNNSNNNDHPMTGTAPQKRVLATPAMTPIISTTSQAPQAPIPPLAPMAPMMAPPVASPSPTLASIAPMAPMGQGYNIALPDMDAMDIDTEPQKEASRLPRRPPQPQPQPQSSSKAGFHGFKIPEKKAPPPRPAATKPIYIQPPKSLPAKPEDKFAPPPPPTSLPTPPVSSSKIELAGEGFHPARLELINRDRNKLEREDSWATDSSSRDNNRDGYRGRDDSQGSFSRDYNKHKRSPSPPASLPPAGPTAPTSRPSLLAQNQYNTIDFELRNNPPKGPRGLNFKPGVPYCEHCDRVGHVLKKCWFANPAQKSGKEPPGNPKYRGNNNNNGNHQSRRSSNWHGGGGGGGGDWDSRDRRDSVDSFKKWDRRDSLHKDSDFDSASAASTSRRSSLEPGTPASTSFPNHHKRRPHHDSLTTPRDSPRLTPVQPVPPPPPPPHPPPPLLSSLPTIGGPPPPLSATKSDRIARLASCPAHTPRYDSFLFDIVYGDLYDTYIKLRPHVLEQQRLAYDLVLKHCWDQQQLEGDFVEEIRMQLASIEARLREVGQVGDGPPPVPVGGLASASLGGSMSPPADPRVAATPATGPVVDVKRDPRLKAVDVGAHGDPRLRLEAQEKARRIMESLNKK</sequence>
<dbReference type="Proteomes" id="UP000275078">
    <property type="component" value="Unassembled WGS sequence"/>
</dbReference>
<feature type="compositionally biased region" description="Polar residues" evidence="1">
    <location>
        <begin position="469"/>
        <end position="480"/>
    </location>
</feature>
<feature type="region of interest" description="Disordered" evidence="1">
    <location>
        <begin position="761"/>
        <end position="805"/>
    </location>
</feature>
<name>A0A3N4IGH7_ASCIM</name>
<keyword evidence="3" id="KW-1185">Reference proteome</keyword>
<dbReference type="PANTHER" id="PTHR23330:SF9">
    <property type="entry name" value="PROLINE-RICH PROTEIN 11"/>
    <property type="match status" value="1"/>
</dbReference>
<organism evidence="2 3">
    <name type="scientific">Ascobolus immersus RN42</name>
    <dbReference type="NCBI Taxonomy" id="1160509"/>
    <lineage>
        <taxon>Eukaryota</taxon>
        <taxon>Fungi</taxon>
        <taxon>Dikarya</taxon>
        <taxon>Ascomycota</taxon>
        <taxon>Pezizomycotina</taxon>
        <taxon>Pezizomycetes</taxon>
        <taxon>Pezizales</taxon>
        <taxon>Ascobolaceae</taxon>
        <taxon>Ascobolus</taxon>
    </lineage>
</organism>
<feature type="compositionally biased region" description="Basic and acidic residues" evidence="1">
    <location>
        <begin position="566"/>
        <end position="592"/>
    </location>
</feature>
<protein>
    <submittedName>
        <fullName evidence="2">Uncharacterized protein</fullName>
    </submittedName>
</protein>
<accession>A0A3N4IGH7</accession>
<dbReference type="AlphaFoldDB" id="A0A3N4IGH7"/>
<evidence type="ECO:0000256" key="1">
    <source>
        <dbReference type="SAM" id="MobiDB-lite"/>
    </source>
</evidence>
<feature type="compositionally biased region" description="Low complexity" evidence="1">
    <location>
        <begin position="594"/>
        <end position="604"/>
    </location>
</feature>
<feature type="region of interest" description="Disordered" evidence="1">
    <location>
        <begin position="307"/>
        <end position="503"/>
    </location>
</feature>
<evidence type="ECO:0000313" key="3">
    <source>
        <dbReference type="Proteomes" id="UP000275078"/>
    </source>
</evidence>
<gene>
    <name evidence="2" type="ORF">BJ508DRAFT_359448</name>
</gene>
<feature type="compositionally biased region" description="Pro residues" evidence="1">
    <location>
        <begin position="452"/>
        <end position="463"/>
    </location>
</feature>
<dbReference type="PANTHER" id="PTHR23330">
    <property type="entry name" value="P300 TRANSCRIPTIONAL COFACTOR JMY-RELATED"/>
    <property type="match status" value="1"/>
</dbReference>
<feature type="compositionally biased region" description="Low complexity" evidence="1">
    <location>
        <begin position="771"/>
        <end position="784"/>
    </location>
</feature>